<dbReference type="EMBL" id="JAIZAY010000044">
    <property type="protein sequence ID" value="KAJ8019274.1"/>
    <property type="molecule type" value="Genomic_DNA"/>
</dbReference>
<dbReference type="AlphaFoldDB" id="A0A9Q0YF28"/>
<sequence>MDKTRYVAEAIRQLSDRGYFTLDRDPTVNMITKLLTESRTYMLTDVLVTLH</sequence>
<gene>
    <name evidence="1" type="ORF">HOLleu_42237</name>
</gene>
<dbReference type="Proteomes" id="UP001152320">
    <property type="component" value="Unassembled WGS sequence"/>
</dbReference>
<name>A0A9Q0YF28_HOLLE</name>
<accession>A0A9Q0YF28</accession>
<protein>
    <submittedName>
        <fullName evidence="1">Uncharacterized protein</fullName>
    </submittedName>
</protein>
<proteinExistence type="predicted"/>
<evidence type="ECO:0000313" key="1">
    <source>
        <dbReference type="EMBL" id="KAJ8019274.1"/>
    </source>
</evidence>
<organism evidence="1 2">
    <name type="scientific">Holothuria leucospilota</name>
    <name type="common">Black long sea cucumber</name>
    <name type="synonym">Mertensiothuria leucospilota</name>
    <dbReference type="NCBI Taxonomy" id="206669"/>
    <lineage>
        <taxon>Eukaryota</taxon>
        <taxon>Metazoa</taxon>
        <taxon>Echinodermata</taxon>
        <taxon>Eleutherozoa</taxon>
        <taxon>Echinozoa</taxon>
        <taxon>Holothuroidea</taxon>
        <taxon>Aspidochirotacea</taxon>
        <taxon>Aspidochirotida</taxon>
        <taxon>Holothuriidae</taxon>
        <taxon>Holothuria</taxon>
    </lineage>
</organism>
<evidence type="ECO:0000313" key="2">
    <source>
        <dbReference type="Proteomes" id="UP001152320"/>
    </source>
</evidence>
<keyword evidence="2" id="KW-1185">Reference proteome</keyword>
<reference evidence="1" key="1">
    <citation type="submission" date="2021-10" db="EMBL/GenBank/DDBJ databases">
        <title>Tropical sea cucumber genome reveals ecological adaptation and Cuvierian tubules defense mechanism.</title>
        <authorList>
            <person name="Chen T."/>
        </authorList>
    </citation>
    <scope>NUCLEOTIDE SEQUENCE</scope>
    <source>
        <strain evidence="1">Nanhai2018</strain>
        <tissue evidence="1">Muscle</tissue>
    </source>
</reference>
<comment type="caution">
    <text evidence="1">The sequence shown here is derived from an EMBL/GenBank/DDBJ whole genome shotgun (WGS) entry which is preliminary data.</text>
</comment>